<gene>
    <name evidence="8" type="ORF">PN838_09635</name>
</gene>
<evidence type="ECO:0000256" key="5">
    <source>
        <dbReference type="ARBA" id="ARBA00023136"/>
    </source>
</evidence>
<reference evidence="8 9" key="1">
    <citation type="submission" date="2023-01" db="EMBL/GenBank/DDBJ databases">
        <title>Psychrosphaera sp. nov., isolated from marine algae.</title>
        <authorList>
            <person name="Bayburt H."/>
            <person name="Choi B.J."/>
            <person name="Kim J.M."/>
            <person name="Choi D.G."/>
            <person name="Jeon C.O."/>
        </authorList>
    </citation>
    <scope>NUCLEOTIDE SEQUENCE [LARGE SCALE GENOMIC DNA]</scope>
    <source>
        <strain evidence="8 9">G1-22</strain>
    </source>
</reference>
<dbReference type="PANTHER" id="PTHR36115:SF10">
    <property type="entry name" value="RDD DOMAIN-CONTAINING PROTEIN"/>
    <property type="match status" value="1"/>
</dbReference>
<proteinExistence type="predicted"/>
<feature type="transmembrane region" description="Helical" evidence="6">
    <location>
        <begin position="112"/>
        <end position="130"/>
    </location>
</feature>
<keyword evidence="9" id="KW-1185">Reference proteome</keyword>
<sequence>MSDSFPRAGFVKRLLVIVYDLLAVIALLMLTTVANFIVISLLEGNGLIKLNGYVDHSAFLNNQWWFQAELVLVTWFFYTWFWYDGGQTLGMRAWRLKIQSTNGKPLTLKRTAIRALFALGGLGNILVLFTPKNKLSLQDKISNTEVVLLTKEANKRVYLRGVEDPNQTH</sequence>
<evidence type="ECO:0000256" key="3">
    <source>
        <dbReference type="ARBA" id="ARBA00022692"/>
    </source>
</evidence>
<name>A0ABT5FD58_9GAMM</name>
<dbReference type="RefSeq" id="WP_215965529.1">
    <property type="nucleotide sequence ID" value="NZ_JAQOMS010000002.1"/>
</dbReference>
<dbReference type="Pfam" id="PF06271">
    <property type="entry name" value="RDD"/>
    <property type="match status" value="1"/>
</dbReference>
<dbReference type="InterPro" id="IPR010432">
    <property type="entry name" value="RDD"/>
</dbReference>
<evidence type="ECO:0000313" key="9">
    <source>
        <dbReference type="Proteomes" id="UP001528411"/>
    </source>
</evidence>
<evidence type="ECO:0000256" key="2">
    <source>
        <dbReference type="ARBA" id="ARBA00022475"/>
    </source>
</evidence>
<keyword evidence="3 6" id="KW-0812">Transmembrane</keyword>
<evidence type="ECO:0000256" key="6">
    <source>
        <dbReference type="SAM" id="Phobius"/>
    </source>
</evidence>
<keyword evidence="5 6" id="KW-0472">Membrane</keyword>
<organism evidence="8 9">
    <name type="scientific">Psychrosphaera algicola</name>
    <dbReference type="NCBI Taxonomy" id="3023714"/>
    <lineage>
        <taxon>Bacteria</taxon>
        <taxon>Pseudomonadati</taxon>
        <taxon>Pseudomonadota</taxon>
        <taxon>Gammaproteobacteria</taxon>
        <taxon>Alteromonadales</taxon>
        <taxon>Pseudoalteromonadaceae</taxon>
        <taxon>Psychrosphaera</taxon>
    </lineage>
</organism>
<evidence type="ECO:0000313" key="8">
    <source>
        <dbReference type="EMBL" id="MDC2888984.1"/>
    </source>
</evidence>
<evidence type="ECO:0000259" key="7">
    <source>
        <dbReference type="Pfam" id="PF06271"/>
    </source>
</evidence>
<dbReference type="EMBL" id="JAQOMS010000002">
    <property type="protein sequence ID" value="MDC2888984.1"/>
    <property type="molecule type" value="Genomic_DNA"/>
</dbReference>
<keyword evidence="4 6" id="KW-1133">Transmembrane helix</keyword>
<evidence type="ECO:0000256" key="4">
    <source>
        <dbReference type="ARBA" id="ARBA00022989"/>
    </source>
</evidence>
<protein>
    <submittedName>
        <fullName evidence="8">RDD family protein</fullName>
    </submittedName>
</protein>
<comment type="subcellular location">
    <subcellularLocation>
        <location evidence="1">Cell membrane</location>
        <topology evidence="1">Multi-pass membrane protein</topology>
    </subcellularLocation>
</comment>
<feature type="transmembrane region" description="Helical" evidence="6">
    <location>
        <begin position="21"/>
        <end position="44"/>
    </location>
</feature>
<comment type="caution">
    <text evidence="8">The sequence shown here is derived from an EMBL/GenBank/DDBJ whole genome shotgun (WGS) entry which is preliminary data.</text>
</comment>
<feature type="transmembrane region" description="Helical" evidence="6">
    <location>
        <begin position="64"/>
        <end position="83"/>
    </location>
</feature>
<dbReference type="InterPro" id="IPR051791">
    <property type="entry name" value="Pra-immunoreactive"/>
</dbReference>
<dbReference type="PANTHER" id="PTHR36115">
    <property type="entry name" value="PROLINE-RICH ANTIGEN HOMOLOG-RELATED"/>
    <property type="match status" value="1"/>
</dbReference>
<keyword evidence="2" id="KW-1003">Cell membrane</keyword>
<feature type="domain" description="RDD" evidence="7">
    <location>
        <begin position="8"/>
        <end position="143"/>
    </location>
</feature>
<dbReference type="Proteomes" id="UP001528411">
    <property type="component" value="Unassembled WGS sequence"/>
</dbReference>
<accession>A0ABT5FD58</accession>
<evidence type="ECO:0000256" key="1">
    <source>
        <dbReference type="ARBA" id="ARBA00004651"/>
    </source>
</evidence>